<name>A0A176ZAK8_9BRAD</name>
<dbReference type="GeneID" id="32586487"/>
<protein>
    <submittedName>
        <fullName evidence="2">Uncharacterized protein</fullName>
    </submittedName>
</protein>
<dbReference type="Proteomes" id="UP000077173">
    <property type="component" value="Unassembled WGS sequence"/>
</dbReference>
<reference evidence="2 3" key="1">
    <citation type="submission" date="2016-02" db="EMBL/GenBank/DDBJ databases">
        <title>Draft genome sequence of the strain BR 10247T Bradyrhizobium neotropicale isolated from nodules of Centrolobium paraense.</title>
        <authorList>
            <person name="Simoes-Araujo J.L."/>
            <person name="Barauna A.C."/>
            <person name="Silva K."/>
            <person name="Zilli J.E."/>
        </authorList>
    </citation>
    <scope>NUCLEOTIDE SEQUENCE [LARGE SCALE GENOMIC DNA]</scope>
    <source>
        <strain evidence="2 3">BR 10247</strain>
    </source>
</reference>
<evidence type="ECO:0000313" key="2">
    <source>
        <dbReference type="EMBL" id="OAF16786.1"/>
    </source>
</evidence>
<dbReference type="EMBL" id="LSEF01000052">
    <property type="protein sequence ID" value="OAF16786.1"/>
    <property type="molecule type" value="Genomic_DNA"/>
</dbReference>
<evidence type="ECO:0000313" key="3">
    <source>
        <dbReference type="Proteomes" id="UP000077173"/>
    </source>
</evidence>
<dbReference type="AlphaFoldDB" id="A0A176ZAK8"/>
<keyword evidence="3" id="KW-1185">Reference proteome</keyword>
<proteinExistence type="predicted"/>
<evidence type="ECO:0000256" key="1">
    <source>
        <dbReference type="SAM" id="MobiDB-lite"/>
    </source>
</evidence>
<feature type="region of interest" description="Disordered" evidence="1">
    <location>
        <begin position="39"/>
        <end position="90"/>
    </location>
</feature>
<sequence length="90" mass="9576">MADLLLNALINALFAVVEFVIKVVLDLLISIDRTKRLSQAATGSDEIIDVPPDPKPLPPAAQRALAEAEERESARQSSQDHAASGTVQAS</sequence>
<accession>A0A176ZAK8</accession>
<dbReference type="RefSeq" id="WP_063678904.1">
    <property type="nucleotide sequence ID" value="NZ_LSEF01000052.1"/>
</dbReference>
<organism evidence="2 3">
    <name type="scientific">Bradyrhizobium neotropicale</name>
    <dbReference type="NCBI Taxonomy" id="1497615"/>
    <lineage>
        <taxon>Bacteria</taxon>
        <taxon>Pseudomonadati</taxon>
        <taxon>Pseudomonadota</taxon>
        <taxon>Alphaproteobacteria</taxon>
        <taxon>Hyphomicrobiales</taxon>
        <taxon>Nitrobacteraceae</taxon>
        <taxon>Bradyrhizobium</taxon>
    </lineage>
</organism>
<comment type="caution">
    <text evidence="2">The sequence shown here is derived from an EMBL/GenBank/DDBJ whole genome shotgun (WGS) entry which is preliminary data.</text>
</comment>
<gene>
    <name evidence="2" type="ORF">AXW67_11530</name>
</gene>